<evidence type="ECO:0000256" key="1">
    <source>
        <dbReference type="ARBA" id="ARBA00022679"/>
    </source>
</evidence>
<feature type="domain" description="Glycosyltransferase family 28 N-terminal" evidence="3">
    <location>
        <begin position="33"/>
        <end position="113"/>
    </location>
</feature>
<dbReference type="FunFam" id="3.40.50.2000:FF:000009">
    <property type="entry name" value="Sterol 3-beta-glucosyltransferase UGT80A2"/>
    <property type="match status" value="1"/>
</dbReference>
<organism evidence="5">
    <name type="scientific">Chromera velia CCMP2878</name>
    <dbReference type="NCBI Taxonomy" id="1169474"/>
    <lineage>
        <taxon>Eukaryota</taxon>
        <taxon>Sar</taxon>
        <taxon>Alveolata</taxon>
        <taxon>Colpodellida</taxon>
        <taxon>Chromeraceae</taxon>
        <taxon>Chromera</taxon>
    </lineage>
</organism>
<dbReference type="VEuPathDB" id="CryptoDB:Cvel_14061"/>
<dbReference type="Gene3D" id="3.40.50.2000">
    <property type="entry name" value="Glycogen Phosphorylase B"/>
    <property type="match status" value="2"/>
</dbReference>
<proteinExistence type="predicted"/>
<dbReference type="PANTHER" id="PTHR48050">
    <property type="entry name" value="STEROL 3-BETA-GLUCOSYLTRANSFERASE"/>
    <property type="match status" value="1"/>
</dbReference>
<dbReference type="PANTHER" id="PTHR48050:SF13">
    <property type="entry name" value="STEROL 3-BETA-GLUCOSYLTRANSFERASE UGT80A2"/>
    <property type="match status" value="1"/>
</dbReference>
<dbReference type="GO" id="GO:0005975">
    <property type="term" value="P:carbohydrate metabolic process"/>
    <property type="evidence" value="ECO:0007669"/>
    <property type="project" value="InterPro"/>
</dbReference>
<dbReference type="Pfam" id="PF06722">
    <property type="entry name" value="EryCIII-like_C"/>
    <property type="match status" value="1"/>
</dbReference>
<evidence type="ECO:0000313" key="5">
    <source>
        <dbReference type="EMBL" id="CEM56067.1"/>
    </source>
</evidence>
<feature type="compositionally biased region" description="Basic residues" evidence="2">
    <location>
        <begin position="666"/>
        <end position="677"/>
    </location>
</feature>
<dbReference type="EMBL" id="CDMZ01005938">
    <property type="protein sequence ID" value="CEM56067.1"/>
    <property type="molecule type" value="Genomic_DNA"/>
</dbReference>
<feature type="compositionally biased region" description="Low complexity" evidence="2">
    <location>
        <begin position="850"/>
        <end position="871"/>
    </location>
</feature>
<dbReference type="InterPro" id="IPR002213">
    <property type="entry name" value="UDP_glucos_trans"/>
</dbReference>
<feature type="compositionally biased region" description="Low complexity" evidence="2">
    <location>
        <begin position="742"/>
        <end position="752"/>
    </location>
</feature>
<dbReference type="PhylomeDB" id="A0A0G4IFZ7"/>
<feature type="compositionally biased region" description="Basic and acidic residues" evidence="2">
    <location>
        <begin position="648"/>
        <end position="665"/>
    </location>
</feature>
<feature type="compositionally biased region" description="Low complexity" evidence="2">
    <location>
        <begin position="708"/>
        <end position="734"/>
    </location>
</feature>
<reference evidence="5" key="1">
    <citation type="submission" date="2014-11" db="EMBL/GenBank/DDBJ databases">
        <authorList>
            <person name="Otto D Thomas"/>
            <person name="Naeem Raeece"/>
        </authorList>
    </citation>
    <scope>NUCLEOTIDE SEQUENCE</scope>
</reference>
<dbReference type="InterPro" id="IPR050426">
    <property type="entry name" value="Glycosyltransferase_28"/>
</dbReference>
<feature type="domain" description="Erythromycin biosynthesis protein CIII-like C-terminal" evidence="4">
    <location>
        <begin position="389"/>
        <end position="477"/>
    </location>
</feature>
<dbReference type="Pfam" id="PF03033">
    <property type="entry name" value="Glyco_transf_28"/>
    <property type="match status" value="1"/>
</dbReference>
<dbReference type="CDD" id="cd03784">
    <property type="entry name" value="GT1_Gtf-like"/>
    <property type="match status" value="1"/>
</dbReference>
<dbReference type="AlphaFoldDB" id="A0A0G4IFZ7"/>
<protein>
    <submittedName>
        <fullName evidence="5">Uncharacterized protein</fullName>
    </submittedName>
</protein>
<feature type="compositionally biased region" description="Acidic residues" evidence="2">
    <location>
        <begin position="759"/>
        <end position="782"/>
    </location>
</feature>
<feature type="compositionally biased region" description="Basic and acidic residues" evidence="2">
    <location>
        <begin position="883"/>
        <end position="904"/>
    </location>
</feature>
<dbReference type="InterPro" id="IPR010610">
    <property type="entry name" value="EryCIII-like_C"/>
</dbReference>
<gene>
    <name evidence="5" type="ORF">Cvel_14061</name>
</gene>
<dbReference type="SUPFAM" id="SSF53756">
    <property type="entry name" value="UDP-Glycosyltransferase/glycogen phosphorylase"/>
    <property type="match status" value="1"/>
</dbReference>
<feature type="compositionally biased region" description="Polar residues" evidence="2">
    <location>
        <begin position="695"/>
        <end position="707"/>
    </location>
</feature>
<dbReference type="InterPro" id="IPR004276">
    <property type="entry name" value="GlycoTrans_28_N"/>
</dbReference>
<feature type="region of interest" description="Disordered" evidence="2">
    <location>
        <begin position="648"/>
        <end position="920"/>
    </location>
</feature>
<dbReference type="GO" id="GO:0016906">
    <property type="term" value="F:sterol 3-beta-glucosyltransferase activity"/>
    <property type="evidence" value="ECO:0007669"/>
    <property type="project" value="UniProtKB-ARBA"/>
</dbReference>
<keyword evidence="1" id="KW-0808">Transferase</keyword>
<evidence type="ECO:0000259" key="3">
    <source>
        <dbReference type="Pfam" id="PF03033"/>
    </source>
</evidence>
<evidence type="ECO:0000256" key="2">
    <source>
        <dbReference type="SAM" id="MobiDB-lite"/>
    </source>
</evidence>
<name>A0A0G4IFZ7_9ALVE</name>
<accession>A0A0G4IFZ7</accession>
<evidence type="ECO:0000259" key="4">
    <source>
        <dbReference type="Pfam" id="PF06722"/>
    </source>
</evidence>
<sequence length="943" mass="101947">MGSVAQEDTPGAGSTAVSVPEFPQIDLGRVERIMILCVGSRGDAQPYIAMGMGLKKAGFRVVLVTCKNHKKFGEEMGTEVEGLFGDSEEAMRSDPLVLQTMENGNTLEFFKAVNSRENVKKTQDVVPSYLEFVREYKPQLLLSGPLLTWFAGITRVLFRIPVINCKLAGVPGDGSRTPLGLPQLPFGLSGWFMSWLGSSMYKAECDFDRAVAEHTGGPLYDVYVTRENWIADQNLKAPEGEFDLYAVSERVAAITEPGCRRKQIATGAWILEGSVQAEAAKKGDGQGGGGAFGDSALLEELEAFIEKHKKEGVVYMGWGSMVSGSPLKMTRFAVDTVRLTGMAAVVLGGFARLSVDLLKESEEPGDKELAAWLEEGSGKGTILVPPKAPHEWLFPKCAAVVHHGGAGTTMASLRAGVPVVITPVFGDQYDHAHLVSELGVGIGTRQLQKISSAELASAIRQVTGDPEVRRKAAEIGEAERNEKGVEKAVAVLSSFVKEEVESGKWRQRFDAEHERLTANAAAKSQQSSSGWFSWLGWHLEAPQGYKLTYLNTFFHVQNLSQKDTKKNLLRSCTCPVYPVSVRFGLDGTRVPVDEGDPSFLQCLENIGSLHHRGGRACPIKRCYFAHTKKKCKKGWLCSHCHYCTPTEKDKQERAERYKRHQEESRARRRQQGVRRTHQQGTDQGGEGEEGNRNEPPSSSASGFNFQDASSSSSSSAPQTGNSSSSSSSSSSSAADRGSRPVSSGGNQNSSSSSRRKEEEVLEGEEDGDEESGGEFDQTEEDADSRVCGVIIVSPPPSPQGCEGMSASSDDGDSGCPLGLGRVPLVGTLEKVNPSEFSLPPSRLSPVRWHTPTASPATPVSPSAPASHRASPFDPPESNNSTAERGRERERNSTRVEATEKDAKARPSAPQRSREAGRRWGSVINFSWGRLGSASRSGEGGLCV</sequence>